<feature type="domain" description="CHCH" evidence="14">
    <location>
        <begin position="160"/>
        <end position="193"/>
    </location>
</feature>
<sequence length="254" mass="27563">MDGTKARSRRQSCSRASAAPPPLVGNPVCGASSLPHAPEGSNPALARNSARFTPRGAAPRPYLRGQPALPERPVRAAGGAPQLAVPVEHAVPQRAPVLGAHGQRVVAVSFHPGRDGGGGRWQFRASRVPPAPCNPRWDEQPGCGAEGLCCGVPRSIRTHCAEPFTAYWTCIDYSNQQELRRCRKQQAAFDSCVLDKLGWVRPDLGDLSKVTKVKTDRPLPENAYHSRPRPQPNPPIEGELKPSPLGSRLFFWSW</sequence>
<feature type="region of interest" description="Disordered" evidence="13">
    <location>
        <begin position="1"/>
        <end position="77"/>
    </location>
</feature>
<organism evidence="15 16">
    <name type="scientific">Zonotrichia albicollis</name>
    <name type="common">White-throated sparrow</name>
    <name type="synonym">Fringilla albicollis</name>
    <dbReference type="NCBI Taxonomy" id="44394"/>
    <lineage>
        <taxon>Eukaryota</taxon>
        <taxon>Metazoa</taxon>
        <taxon>Chordata</taxon>
        <taxon>Craniata</taxon>
        <taxon>Vertebrata</taxon>
        <taxon>Euteleostomi</taxon>
        <taxon>Archelosauria</taxon>
        <taxon>Archosauria</taxon>
        <taxon>Dinosauria</taxon>
        <taxon>Saurischia</taxon>
        <taxon>Theropoda</taxon>
        <taxon>Coelurosauria</taxon>
        <taxon>Aves</taxon>
        <taxon>Neognathae</taxon>
        <taxon>Neoaves</taxon>
        <taxon>Telluraves</taxon>
        <taxon>Australaves</taxon>
        <taxon>Passeriformes</taxon>
        <taxon>Passerellidae</taxon>
        <taxon>Zonotrichia</taxon>
    </lineage>
</organism>
<dbReference type="Pfam" id="PF06747">
    <property type="entry name" value="CHCH"/>
    <property type="match status" value="1"/>
</dbReference>
<dbReference type="GO" id="GO:0005758">
    <property type="term" value="C:mitochondrial intermembrane space"/>
    <property type="evidence" value="ECO:0007669"/>
    <property type="project" value="UniProtKB-SubCell"/>
</dbReference>
<reference evidence="15" key="2">
    <citation type="submission" date="2025-09" db="UniProtKB">
        <authorList>
            <consortium name="Ensembl"/>
        </authorList>
    </citation>
    <scope>IDENTIFICATION</scope>
</reference>
<reference evidence="15" key="1">
    <citation type="submission" date="2025-08" db="UniProtKB">
        <authorList>
            <consortium name="Ensembl"/>
        </authorList>
    </citation>
    <scope>IDENTIFICATION</scope>
</reference>
<keyword evidence="10" id="KW-1015">Disulfide bond</keyword>
<dbReference type="Proteomes" id="UP000694413">
    <property type="component" value="Unassembled WGS sequence"/>
</dbReference>
<dbReference type="GO" id="GO:0006120">
    <property type="term" value="P:mitochondrial electron transport, NADH to ubiquinone"/>
    <property type="evidence" value="ECO:0007669"/>
    <property type="project" value="InterPro"/>
</dbReference>
<keyword evidence="5" id="KW-0813">Transport</keyword>
<evidence type="ECO:0000256" key="7">
    <source>
        <dbReference type="ARBA" id="ARBA00022737"/>
    </source>
</evidence>
<evidence type="ECO:0000256" key="1">
    <source>
        <dbReference type="ARBA" id="ARBA00003195"/>
    </source>
</evidence>
<evidence type="ECO:0000256" key="2">
    <source>
        <dbReference type="ARBA" id="ARBA00004569"/>
    </source>
</evidence>
<evidence type="ECO:0000256" key="12">
    <source>
        <dbReference type="ARBA" id="ARBA00030761"/>
    </source>
</evidence>
<dbReference type="InterPro" id="IPR010625">
    <property type="entry name" value="CHCH"/>
</dbReference>
<keyword evidence="7" id="KW-0677">Repeat</keyword>
<evidence type="ECO:0000256" key="10">
    <source>
        <dbReference type="ARBA" id="ARBA00023157"/>
    </source>
</evidence>
<evidence type="ECO:0000256" key="5">
    <source>
        <dbReference type="ARBA" id="ARBA00022448"/>
    </source>
</evidence>
<dbReference type="Gene3D" id="1.10.287.2900">
    <property type="match status" value="1"/>
</dbReference>
<dbReference type="AlphaFoldDB" id="A0A8D2N298"/>
<evidence type="ECO:0000256" key="4">
    <source>
        <dbReference type="ARBA" id="ARBA00016384"/>
    </source>
</evidence>
<evidence type="ECO:0000256" key="6">
    <source>
        <dbReference type="ARBA" id="ARBA00022660"/>
    </source>
</evidence>
<keyword evidence="16" id="KW-1185">Reference proteome</keyword>
<dbReference type="PROSITE" id="PS51808">
    <property type="entry name" value="CHCH"/>
    <property type="match status" value="1"/>
</dbReference>
<evidence type="ECO:0000313" key="15">
    <source>
        <dbReference type="Ensembl" id="ENSZALP00000014674.1"/>
    </source>
</evidence>
<evidence type="ECO:0000256" key="8">
    <source>
        <dbReference type="ARBA" id="ARBA00022982"/>
    </source>
</evidence>
<evidence type="ECO:0000313" key="16">
    <source>
        <dbReference type="Proteomes" id="UP000694413"/>
    </source>
</evidence>
<keyword evidence="8" id="KW-0249">Electron transport</keyword>
<evidence type="ECO:0000256" key="11">
    <source>
        <dbReference type="ARBA" id="ARBA00030127"/>
    </source>
</evidence>
<name>A0A8D2N298_ZONAL</name>
<dbReference type="InterPro" id="IPR016680">
    <property type="entry name" value="NDUFA8"/>
</dbReference>
<dbReference type="PANTHER" id="PTHR13344:SF0">
    <property type="entry name" value="NADH DEHYDROGENASE [UBIQUINONE] 1 ALPHA SUBCOMPLEX SUBUNIT 8"/>
    <property type="match status" value="1"/>
</dbReference>
<dbReference type="Ensembl" id="ENSZALT00000019883.1">
    <property type="protein sequence ID" value="ENSZALP00000014674.1"/>
    <property type="gene ID" value="ENSZALG00000012156.1"/>
</dbReference>
<keyword evidence="6" id="KW-0679">Respiratory chain</keyword>
<protein>
    <recommendedName>
        <fullName evidence="4">NADH dehydrogenase [ubiquinone] 1 alpha subcomplex subunit 8</fullName>
    </recommendedName>
    <alternativeName>
        <fullName evidence="11">Complex I-19kD</fullName>
    </alternativeName>
    <alternativeName>
        <fullName evidence="12">NADH-ubiquinone oxidoreductase 19 kDa subunit</fullName>
    </alternativeName>
</protein>
<comment type="subcellular location">
    <subcellularLocation>
        <location evidence="2">Mitochondrion intermembrane space</location>
    </subcellularLocation>
</comment>
<comment type="function">
    <text evidence="1">Accessory subunit of the mitochondrial membrane respiratory chain NADH dehydrogenase (Complex I), that is believed not to be involved in catalysis. Complex I functions in the transfer of electrons from NADH to the respiratory chain. The immediate electron acceptor for the enzyme is believed to be ubiquinone.</text>
</comment>
<evidence type="ECO:0000256" key="9">
    <source>
        <dbReference type="ARBA" id="ARBA00023128"/>
    </source>
</evidence>
<feature type="region of interest" description="Disordered" evidence="13">
    <location>
        <begin position="215"/>
        <end position="244"/>
    </location>
</feature>
<proteinExistence type="inferred from homology"/>
<feature type="compositionally biased region" description="Basic residues" evidence="13">
    <location>
        <begin position="1"/>
        <end position="12"/>
    </location>
</feature>
<dbReference type="PANTHER" id="PTHR13344">
    <property type="entry name" value="NADH-UBIQUINONE OXIDOREDUCTASE"/>
    <property type="match status" value="1"/>
</dbReference>
<keyword evidence="9" id="KW-0496">Mitochondrion</keyword>
<evidence type="ECO:0000259" key="14">
    <source>
        <dbReference type="Pfam" id="PF06747"/>
    </source>
</evidence>
<comment type="similarity">
    <text evidence="3">Belongs to the complex I NDUFA8 subunit family.</text>
</comment>
<accession>A0A8D2N298</accession>
<evidence type="ECO:0000256" key="3">
    <source>
        <dbReference type="ARBA" id="ARBA00010705"/>
    </source>
</evidence>
<gene>
    <name evidence="15" type="primary">NDUFA8</name>
</gene>
<evidence type="ECO:0000256" key="13">
    <source>
        <dbReference type="SAM" id="MobiDB-lite"/>
    </source>
</evidence>